<dbReference type="PATRIC" id="fig|36849.3.peg.771"/>
<accession>A0A0P8WA54</accession>
<dbReference type="RefSeq" id="WP_054873836.1">
    <property type="nucleotide sequence ID" value="NZ_LKET01000021.1"/>
</dbReference>
<name>A0A0P8WA54_9CLOT</name>
<dbReference type="Proteomes" id="UP000050326">
    <property type="component" value="Unassembled WGS sequence"/>
</dbReference>
<evidence type="ECO:0000313" key="6">
    <source>
        <dbReference type="Proteomes" id="UP000050326"/>
    </source>
</evidence>
<dbReference type="Gene3D" id="1.10.10.10">
    <property type="entry name" value="Winged helix-like DNA-binding domain superfamily/Winged helix DNA-binding domain"/>
    <property type="match status" value="1"/>
</dbReference>
<organism evidence="5 6">
    <name type="scientific">Oxobacter pfennigii</name>
    <dbReference type="NCBI Taxonomy" id="36849"/>
    <lineage>
        <taxon>Bacteria</taxon>
        <taxon>Bacillati</taxon>
        <taxon>Bacillota</taxon>
        <taxon>Clostridia</taxon>
        <taxon>Eubacteriales</taxon>
        <taxon>Clostridiaceae</taxon>
        <taxon>Oxobacter</taxon>
    </lineage>
</organism>
<dbReference type="Pfam" id="PF01047">
    <property type="entry name" value="MarR"/>
    <property type="match status" value="1"/>
</dbReference>
<evidence type="ECO:0000256" key="1">
    <source>
        <dbReference type="ARBA" id="ARBA00023015"/>
    </source>
</evidence>
<reference evidence="5 6" key="1">
    <citation type="submission" date="2015-09" db="EMBL/GenBank/DDBJ databases">
        <title>Genome sequence of Oxobacter pfennigii DSM 3222.</title>
        <authorList>
            <person name="Poehlein A."/>
            <person name="Bengelsdorf F.R."/>
            <person name="Schiel-Bengelsdorf B."/>
            <person name="Duerre P."/>
            <person name="Daniel R."/>
        </authorList>
    </citation>
    <scope>NUCLEOTIDE SEQUENCE [LARGE SCALE GENOMIC DNA]</scope>
    <source>
        <strain evidence="5 6">DSM 3222</strain>
    </source>
</reference>
<dbReference type="PROSITE" id="PS50995">
    <property type="entry name" value="HTH_MARR_2"/>
    <property type="match status" value="1"/>
</dbReference>
<evidence type="ECO:0000259" key="4">
    <source>
        <dbReference type="PROSITE" id="PS50995"/>
    </source>
</evidence>
<evidence type="ECO:0000256" key="2">
    <source>
        <dbReference type="ARBA" id="ARBA00023125"/>
    </source>
</evidence>
<dbReference type="EMBL" id="LKET01000021">
    <property type="protein sequence ID" value="KPU45487.1"/>
    <property type="molecule type" value="Genomic_DNA"/>
</dbReference>
<feature type="domain" description="HTH marR-type" evidence="4">
    <location>
        <begin position="6"/>
        <end position="138"/>
    </location>
</feature>
<dbReference type="OrthoDB" id="6400170at2"/>
<protein>
    <submittedName>
        <fullName evidence="5">Organic hydroperoxide resistance transcriptional regulator</fullName>
    </submittedName>
</protein>
<dbReference type="InterPro" id="IPR036388">
    <property type="entry name" value="WH-like_DNA-bd_sf"/>
</dbReference>
<dbReference type="PANTHER" id="PTHR42756">
    <property type="entry name" value="TRANSCRIPTIONAL REGULATOR, MARR"/>
    <property type="match status" value="1"/>
</dbReference>
<dbReference type="PANTHER" id="PTHR42756:SF1">
    <property type="entry name" value="TRANSCRIPTIONAL REPRESSOR OF EMRAB OPERON"/>
    <property type="match status" value="1"/>
</dbReference>
<keyword evidence="6" id="KW-1185">Reference proteome</keyword>
<dbReference type="GO" id="GO:0003700">
    <property type="term" value="F:DNA-binding transcription factor activity"/>
    <property type="evidence" value="ECO:0007669"/>
    <property type="project" value="InterPro"/>
</dbReference>
<proteinExistence type="predicted"/>
<dbReference type="InterPro" id="IPR036390">
    <property type="entry name" value="WH_DNA-bd_sf"/>
</dbReference>
<sequence length="149" mass="17671">MNTFKDDTLGSIFFQVMRLHHIRSHTLMGMQKIHRGQPPILGLLWDKDGRTQKEISEELHLQPATVTVMLQRMEKSGLIERRSDSEDLRISRVYLTDKGKQIKDNVEEAIKRLEDECFDGFTIEEKLLLRRFFIHMRDNLLKVSEYKEI</sequence>
<dbReference type="PRINTS" id="PR00598">
    <property type="entry name" value="HTHMARR"/>
</dbReference>
<comment type="caution">
    <text evidence="5">The sequence shown here is derived from an EMBL/GenBank/DDBJ whole genome shotgun (WGS) entry which is preliminary data.</text>
</comment>
<dbReference type="STRING" id="36849.OXPF_07200"/>
<dbReference type="SUPFAM" id="SSF46785">
    <property type="entry name" value="Winged helix' DNA-binding domain"/>
    <property type="match status" value="1"/>
</dbReference>
<evidence type="ECO:0000256" key="3">
    <source>
        <dbReference type="ARBA" id="ARBA00023163"/>
    </source>
</evidence>
<dbReference type="GO" id="GO:0003677">
    <property type="term" value="F:DNA binding"/>
    <property type="evidence" value="ECO:0007669"/>
    <property type="project" value="UniProtKB-KW"/>
</dbReference>
<keyword evidence="2" id="KW-0238">DNA-binding</keyword>
<dbReference type="SMART" id="SM00347">
    <property type="entry name" value="HTH_MARR"/>
    <property type="match status" value="1"/>
</dbReference>
<gene>
    <name evidence="5" type="primary">ohrR_1</name>
    <name evidence="5" type="ORF">OXPF_07200</name>
</gene>
<keyword evidence="3" id="KW-0804">Transcription</keyword>
<keyword evidence="1" id="KW-0805">Transcription regulation</keyword>
<dbReference type="InterPro" id="IPR000835">
    <property type="entry name" value="HTH_MarR-typ"/>
</dbReference>
<evidence type="ECO:0000313" key="5">
    <source>
        <dbReference type="EMBL" id="KPU45487.1"/>
    </source>
</evidence>
<dbReference type="AlphaFoldDB" id="A0A0P8WA54"/>